<dbReference type="EMBL" id="GGEC01029465">
    <property type="protein sequence ID" value="MBX09949.1"/>
    <property type="molecule type" value="Transcribed_RNA"/>
</dbReference>
<sequence>MTTSFIDITVVKGRENAKRDLVNKLLSRPSGGDGSDLRILFMVGMGGIGKTCPIYL</sequence>
<dbReference type="SUPFAM" id="SSF52540">
    <property type="entry name" value="P-loop containing nucleoside triphosphate hydrolases"/>
    <property type="match status" value="1"/>
</dbReference>
<accession>A0A2P2KW32</accession>
<organism evidence="1">
    <name type="scientific">Rhizophora mucronata</name>
    <name type="common">Asiatic mangrove</name>
    <dbReference type="NCBI Taxonomy" id="61149"/>
    <lineage>
        <taxon>Eukaryota</taxon>
        <taxon>Viridiplantae</taxon>
        <taxon>Streptophyta</taxon>
        <taxon>Embryophyta</taxon>
        <taxon>Tracheophyta</taxon>
        <taxon>Spermatophyta</taxon>
        <taxon>Magnoliopsida</taxon>
        <taxon>eudicotyledons</taxon>
        <taxon>Gunneridae</taxon>
        <taxon>Pentapetalae</taxon>
        <taxon>rosids</taxon>
        <taxon>fabids</taxon>
        <taxon>Malpighiales</taxon>
        <taxon>Rhizophoraceae</taxon>
        <taxon>Rhizophora</taxon>
    </lineage>
</organism>
<dbReference type="AlphaFoldDB" id="A0A2P2KW32"/>
<dbReference type="InterPro" id="IPR027417">
    <property type="entry name" value="P-loop_NTPase"/>
</dbReference>
<reference evidence="1" key="1">
    <citation type="submission" date="2018-02" db="EMBL/GenBank/DDBJ databases">
        <title>Rhizophora mucronata_Transcriptome.</title>
        <authorList>
            <person name="Meera S.P."/>
            <person name="Sreeshan A."/>
            <person name="Augustine A."/>
        </authorList>
    </citation>
    <scope>NUCLEOTIDE SEQUENCE</scope>
    <source>
        <tissue evidence="1">Leaf</tissue>
    </source>
</reference>
<name>A0A2P2KW32_RHIMU</name>
<dbReference type="Gene3D" id="3.40.50.300">
    <property type="entry name" value="P-loop containing nucleotide triphosphate hydrolases"/>
    <property type="match status" value="1"/>
</dbReference>
<protein>
    <submittedName>
        <fullName evidence="1">Uncharacterized protein</fullName>
    </submittedName>
</protein>
<proteinExistence type="predicted"/>
<evidence type="ECO:0000313" key="1">
    <source>
        <dbReference type="EMBL" id="MBX09949.1"/>
    </source>
</evidence>